<dbReference type="Proteomes" id="UP000827092">
    <property type="component" value="Unassembled WGS sequence"/>
</dbReference>
<evidence type="ECO:0000256" key="4">
    <source>
        <dbReference type="RuleBase" id="RU003345"/>
    </source>
</evidence>
<dbReference type="FunFam" id="3.40.309.10:FF:000001">
    <property type="entry name" value="Mitochondrial aldehyde dehydrogenase 2"/>
    <property type="match status" value="1"/>
</dbReference>
<keyword evidence="2 4" id="KW-0560">Oxidoreductase</keyword>
<evidence type="ECO:0000313" key="7">
    <source>
        <dbReference type="Proteomes" id="UP000827092"/>
    </source>
</evidence>
<feature type="active site" evidence="3">
    <location>
        <position position="261"/>
    </location>
</feature>
<dbReference type="EMBL" id="JAFNEN010000549">
    <property type="protein sequence ID" value="KAG8180789.1"/>
    <property type="molecule type" value="Genomic_DNA"/>
</dbReference>
<evidence type="ECO:0000256" key="2">
    <source>
        <dbReference type="ARBA" id="ARBA00023002"/>
    </source>
</evidence>
<evidence type="ECO:0000256" key="1">
    <source>
        <dbReference type="ARBA" id="ARBA00009986"/>
    </source>
</evidence>
<dbReference type="GO" id="GO:0016620">
    <property type="term" value="F:oxidoreductase activity, acting on the aldehyde or oxo group of donors, NAD or NADP as acceptor"/>
    <property type="evidence" value="ECO:0007669"/>
    <property type="project" value="InterPro"/>
</dbReference>
<evidence type="ECO:0000313" key="6">
    <source>
        <dbReference type="EMBL" id="KAG8180789.1"/>
    </source>
</evidence>
<accession>A0AAV6UAQ0</accession>
<dbReference type="InterPro" id="IPR029510">
    <property type="entry name" value="Ald_DH_CS_GLU"/>
</dbReference>
<evidence type="ECO:0000259" key="5">
    <source>
        <dbReference type="Pfam" id="PF00171"/>
    </source>
</evidence>
<keyword evidence="7" id="KW-1185">Reference proteome</keyword>
<dbReference type="InterPro" id="IPR016161">
    <property type="entry name" value="Ald_DH/histidinol_DH"/>
</dbReference>
<organism evidence="6 7">
    <name type="scientific">Oedothorax gibbosus</name>
    <dbReference type="NCBI Taxonomy" id="931172"/>
    <lineage>
        <taxon>Eukaryota</taxon>
        <taxon>Metazoa</taxon>
        <taxon>Ecdysozoa</taxon>
        <taxon>Arthropoda</taxon>
        <taxon>Chelicerata</taxon>
        <taxon>Arachnida</taxon>
        <taxon>Araneae</taxon>
        <taxon>Araneomorphae</taxon>
        <taxon>Entelegynae</taxon>
        <taxon>Araneoidea</taxon>
        <taxon>Linyphiidae</taxon>
        <taxon>Erigoninae</taxon>
        <taxon>Oedothorax</taxon>
    </lineage>
</organism>
<dbReference type="InterPro" id="IPR016162">
    <property type="entry name" value="Ald_DH_N"/>
</dbReference>
<proteinExistence type="inferred from homology"/>
<dbReference type="Gene3D" id="3.40.309.10">
    <property type="entry name" value="Aldehyde Dehydrogenase, Chain A, domain 2"/>
    <property type="match status" value="1"/>
</dbReference>
<feature type="domain" description="Aldehyde dehydrogenase" evidence="5">
    <location>
        <begin position="22"/>
        <end position="484"/>
    </location>
</feature>
<sequence length="493" mass="53300">MNFKADPKVAVKYTQLFINNEFVDSASKKTFPVINPSTGTVICEVQEGDKADVEKAVAAAKKAFEIGSVWRTMDASDRGRLLEKLADLVERNVEYLANLNTLENGKPFLDSIGDVMFAVKTFRYYAGCADKIHGKTLSADGVTFSYTRIEPVGVCGLIIPWNFPMLLISNKFGPAIAAGNVVVLKPAEQTPLTALYFATLVKEAGFPPGVVNIVPGYGPTAGGAITKHMDVDKVSFTGSTEVGKIIQQAAGSSNTKRVTLEMGGKSPLVICADADLDEAVEIAHNALFFNQGECCCAGSRTLVHEDIYDAFVAKSKERAGKRVVGCPFDPKTTQGPQIDDEQFNKILSLIEAGKKEGAKLECGGGRIGSKGYFVEPTVFSNVTDNMRIAKEEIFGPVMQILKFKTLEEAIERSNNTEYGLAAAVITKDINKAILYSQQVRAGTIWVNCFFAGSVQTPFGGFKMSGQGREFGTDALHAYCEIKTVTIKIPQKNS</sequence>
<dbReference type="InterPro" id="IPR015590">
    <property type="entry name" value="Aldehyde_DH_dom"/>
</dbReference>
<comment type="similarity">
    <text evidence="1 4">Belongs to the aldehyde dehydrogenase family.</text>
</comment>
<dbReference type="SUPFAM" id="SSF53720">
    <property type="entry name" value="ALDH-like"/>
    <property type="match status" value="1"/>
</dbReference>
<dbReference type="InterPro" id="IPR016160">
    <property type="entry name" value="Ald_DH_CS_CYS"/>
</dbReference>
<protein>
    <recommendedName>
        <fullName evidence="5">Aldehyde dehydrogenase domain-containing protein</fullName>
    </recommendedName>
</protein>
<dbReference type="CDD" id="cd07141">
    <property type="entry name" value="ALDH_F1AB_F2_RALDH1"/>
    <property type="match status" value="1"/>
</dbReference>
<dbReference type="AlphaFoldDB" id="A0AAV6UAQ0"/>
<dbReference type="Gene3D" id="3.40.605.10">
    <property type="entry name" value="Aldehyde Dehydrogenase, Chain A, domain 1"/>
    <property type="match status" value="1"/>
</dbReference>
<dbReference type="FunFam" id="3.40.605.10:FF:000050">
    <property type="entry name" value="Aldehyde dehydrogenase, mitochondrial"/>
    <property type="match status" value="1"/>
</dbReference>
<dbReference type="PANTHER" id="PTHR11699">
    <property type="entry name" value="ALDEHYDE DEHYDROGENASE-RELATED"/>
    <property type="match status" value="1"/>
</dbReference>
<dbReference type="PROSITE" id="PS00070">
    <property type="entry name" value="ALDEHYDE_DEHYDR_CYS"/>
    <property type="match status" value="1"/>
</dbReference>
<comment type="caution">
    <text evidence="6">The sequence shown here is derived from an EMBL/GenBank/DDBJ whole genome shotgun (WGS) entry which is preliminary data.</text>
</comment>
<dbReference type="InterPro" id="IPR016163">
    <property type="entry name" value="Ald_DH_C"/>
</dbReference>
<reference evidence="6 7" key="1">
    <citation type="journal article" date="2022" name="Nat. Ecol. Evol.">
        <title>A masculinizing supergene underlies an exaggerated male reproductive morph in a spider.</title>
        <authorList>
            <person name="Hendrickx F."/>
            <person name="De Corte Z."/>
            <person name="Sonet G."/>
            <person name="Van Belleghem S.M."/>
            <person name="Kostlbacher S."/>
            <person name="Vangestel C."/>
        </authorList>
    </citation>
    <scope>NUCLEOTIDE SEQUENCE [LARGE SCALE GENOMIC DNA]</scope>
    <source>
        <strain evidence="6">W744_W776</strain>
    </source>
</reference>
<name>A0AAV6UAQ0_9ARAC</name>
<dbReference type="Pfam" id="PF00171">
    <property type="entry name" value="Aldedh"/>
    <property type="match status" value="1"/>
</dbReference>
<evidence type="ECO:0000256" key="3">
    <source>
        <dbReference type="PROSITE-ProRule" id="PRU10007"/>
    </source>
</evidence>
<gene>
    <name evidence="6" type="ORF">JTE90_012968</name>
</gene>
<dbReference type="PROSITE" id="PS00687">
    <property type="entry name" value="ALDEHYDE_DEHYDR_GLU"/>
    <property type="match status" value="1"/>
</dbReference>